<comment type="subcellular location">
    <subcellularLocation>
        <location evidence="11">Cytoplasm</location>
    </subcellularLocation>
</comment>
<keyword evidence="9 11" id="KW-0456">Lyase</keyword>
<keyword evidence="2 11" id="KW-0963">Cytoplasm</keyword>
<organism evidence="12 13">
    <name type="scientific">Buchnera aphidicola subsp. Rhopalosiphum maidis</name>
    <dbReference type="NCBI Taxonomy" id="118109"/>
    <lineage>
        <taxon>Bacteria</taxon>
        <taxon>Pseudomonadati</taxon>
        <taxon>Pseudomonadota</taxon>
        <taxon>Gammaproteobacteria</taxon>
        <taxon>Enterobacterales</taxon>
        <taxon>Erwiniaceae</taxon>
        <taxon>Buchnera</taxon>
    </lineage>
</organism>
<feature type="binding site" evidence="11">
    <location>
        <position position="95"/>
    </location>
    <ligand>
        <name>Zn(2+)</name>
        <dbReference type="ChEBI" id="CHEBI:29105"/>
    </ligand>
</feature>
<dbReference type="SUPFAM" id="SSF54211">
    <property type="entry name" value="Ribosomal protein S5 domain 2-like"/>
    <property type="match status" value="2"/>
</dbReference>
<evidence type="ECO:0000256" key="7">
    <source>
        <dbReference type="ARBA" id="ARBA00022842"/>
    </source>
</evidence>
<dbReference type="NCBIfam" id="TIGR01261">
    <property type="entry name" value="hisB_Nterm"/>
    <property type="match status" value="1"/>
</dbReference>
<comment type="cofactor">
    <cofactor evidence="11">
        <name>Zn(2+)</name>
        <dbReference type="ChEBI" id="CHEBI:29105"/>
    </cofactor>
</comment>
<feature type="region of interest" description="Imidazoleglycerol-phosphate dehydratase" evidence="11">
    <location>
        <begin position="167"/>
        <end position="355"/>
    </location>
</feature>
<dbReference type="NCBIfam" id="TIGR01656">
    <property type="entry name" value="Histidinol-ppas"/>
    <property type="match status" value="1"/>
</dbReference>
<comment type="catalytic activity">
    <reaction evidence="11">
        <text>L-histidinol phosphate + H2O = L-histidinol + phosphate</text>
        <dbReference type="Rhea" id="RHEA:14465"/>
        <dbReference type="ChEBI" id="CHEBI:15377"/>
        <dbReference type="ChEBI" id="CHEBI:43474"/>
        <dbReference type="ChEBI" id="CHEBI:57699"/>
        <dbReference type="ChEBI" id="CHEBI:57980"/>
        <dbReference type="EC" id="3.1.3.15"/>
    </reaction>
</comment>
<dbReference type="HAMAP" id="MF_00076">
    <property type="entry name" value="HisB"/>
    <property type="match status" value="1"/>
</dbReference>
<dbReference type="InterPro" id="IPR023214">
    <property type="entry name" value="HAD_sf"/>
</dbReference>
<feature type="binding site" evidence="11">
    <location>
        <position position="103"/>
    </location>
    <ligand>
        <name>Zn(2+)</name>
        <dbReference type="ChEBI" id="CHEBI:29105"/>
    </ligand>
</feature>
<evidence type="ECO:0000256" key="9">
    <source>
        <dbReference type="ARBA" id="ARBA00023239"/>
    </source>
</evidence>
<dbReference type="GO" id="GO:0005737">
    <property type="term" value="C:cytoplasm"/>
    <property type="evidence" value="ECO:0007669"/>
    <property type="project" value="UniProtKB-SubCell"/>
</dbReference>
<comment type="pathway">
    <text evidence="11">Amino-acid biosynthesis; L-histidine biosynthesis; L-histidine from 5-phospho-alpha-D-ribose 1-diphosphate: step 8/9.</text>
</comment>
<comment type="similarity">
    <text evidence="11">In the C-terminal section; belongs to the imidazoleglycerol-phosphate dehydratase family.</text>
</comment>
<feature type="region of interest" description="Histidinol-phosphatase" evidence="11">
    <location>
        <begin position="1"/>
        <end position="166"/>
    </location>
</feature>
<dbReference type="NCBIfam" id="NF002114">
    <property type="entry name" value="PRK00951.2-4"/>
    <property type="match status" value="1"/>
</dbReference>
<dbReference type="Pfam" id="PF13242">
    <property type="entry name" value="Hydrolase_like"/>
    <property type="match status" value="1"/>
</dbReference>
<name>A0A3G2I4S6_BUCRM</name>
<dbReference type="PANTHER" id="PTHR23133:SF2">
    <property type="entry name" value="IMIDAZOLEGLYCEROL-PHOSPHATE DEHYDRATASE"/>
    <property type="match status" value="1"/>
</dbReference>
<proteinExistence type="inferred from homology"/>
<evidence type="ECO:0000313" key="12">
    <source>
        <dbReference type="EMBL" id="AYN24406.1"/>
    </source>
</evidence>
<feature type="binding site" evidence="11">
    <location>
        <position position="9"/>
    </location>
    <ligand>
        <name>Mg(2+)</name>
        <dbReference type="ChEBI" id="CHEBI:18420"/>
    </ligand>
</feature>
<evidence type="ECO:0000256" key="2">
    <source>
        <dbReference type="ARBA" id="ARBA00022490"/>
    </source>
</evidence>
<dbReference type="NCBIfam" id="NF003937">
    <property type="entry name" value="PRK05446.1"/>
    <property type="match status" value="1"/>
</dbReference>
<dbReference type="InterPro" id="IPR038494">
    <property type="entry name" value="IGPD_sf"/>
</dbReference>
<keyword evidence="8 11" id="KW-0368">Histidine biosynthesis</keyword>
<gene>
    <name evidence="11 12" type="primary">hisB</name>
    <name evidence="12" type="ORF">D8S97_00145</name>
</gene>
<dbReference type="UniPathway" id="UPA00031">
    <property type="reaction ID" value="UER00011"/>
</dbReference>
<dbReference type="EC" id="3.1.3.15" evidence="11"/>
<comment type="catalytic activity">
    <reaction evidence="11">
        <text>D-erythro-1-(imidazol-4-yl)glycerol 3-phosphate = 3-(imidazol-4-yl)-2-oxopropyl phosphate + H2O</text>
        <dbReference type="Rhea" id="RHEA:11040"/>
        <dbReference type="ChEBI" id="CHEBI:15377"/>
        <dbReference type="ChEBI" id="CHEBI:57766"/>
        <dbReference type="ChEBI" id="CHEBI:58278"/>
        <dbReference type="EC" id="4.2.1.19"/>
    </reaction>
</comment>
<protein>
    <recommendedName>
        <fullName evidence="11">Histidine biosynthesis bifunctional protein HisB</fullName>
    </recommendedName>
    <domain>
        <recommendedName>
            <fullName evidence="11">Histidinol-phosphatase</fullName>
            <ecNumber evidence="11">3.1.3.15</ecNumber>
        </recommendedName>
    </domain>
    <domain>
        <recommendedName>
            <fullName evidence="11">Imidazoleglycerol-phosphate dehydratase</fullName>
            <shortName evidence="11">IGPD</shortName>
            <ecNumber evidence="11">4.2.1.19</ecNumber>
        </recommendedName>
    </domain>
</protein>
<dbReference type="CDD" id="cd07914">
    <property type="entry name" value="IGPD"/>
    <property type="match status" value="1"/>
</dbReference>
<keyword evidence="5 11" id="KW-0378">Hydrolase</keyword>
<dbReference type="NCBIfam" id="TIGR01662">
    <property type="entry name" value="HAD-SF-IIIA"/>
    <property type="match status" value="1"/>
</dbReference>
<comment type="pathway">
    <text evidence="1 11">Amino-acid biosynthesis; L-histidine biosynthesis; L-histidine from 5-phospho-alpha-D-ribose 1-diphosphate: step 6/9.</text>
</comment>
<dbReference type="Gene3D" id="3.40.50.1000">
    <property type="entry name" value="HAD superfamily/HAD-like"/>
    <property type="match status" value="1"/>
</dbReference>
<comment type="cofactor">
    <cofactor evidence="11">
        <name>Mg(2+)</name>
        <dbReference type="ChEBI" id="CHEBI:18420"/>
    </cofactor>
</comment>
<evidence type="ECO:0000256" key="5">
    <source>
        <dbReference type="ARBA" id="ARBA00022801"/>
    </source>
</evidence>
<keyword evidence="6 11" id="KW-0862">Zinc</keyword>
<feature type="active site" description="Proton donor" evidence="11">
    <location>
        <position position="11"/>
    </location>
</feature>
<dbReference type="InterPro" id="IPR000807">
    <property type="entry name" value="ImidazoleglycerolP_deHydtase"/>
</dbReference>
<dbReference type="FunFam" id="3.30.230.40:FF:000003">
    <property type="entry name" value="Imidazoleglycerol-phosphate dehydratase HisB"/>
    <property type="match status" value="1"/>
</dbReference>
<feature type="binding site" evidence="11">
    <location>
        <position position="101"/>
    </location>
    <ligand>
        <name>Zn(2+)</name>
        <dbReference type="ChEBI" id="CHEBI:29105"/>
    </ligand>
</feature>
<dbReference type="GO" id="GO:0004401">
    <property type="term" value="F:histidinol-phosphatase activity"/>
    <property type="evidence" value="ECO:0007669"/>
    <property type="project" value="UniProtKB-UniRule"/>
</dbReference>
<dbReference type="InterPro" id="IPR036412">
    <property type="entry name" value="HAD-like_sf"/>
</dbReference>
<evidence type="ECO:0000256" key="4">
    <source>
        <dbReference type="ARBA" id="ARBA00022723"/>
    </source>
</evidence>
<evidence type="ECO:0000256" key="6">
    <source>
        <dbReference type="ARBA" id="ARBA00022833"/>
    </source>
</evidence>
<dbReference type="FunFam" id="3.30.230.40:FF:000001">
    <property type="entry name" value="Imidazoleglycerol-phosphate dehydratase HisB"/>
    <property type="match status" value="1"/>
</dbReference>
<reference evidence="12 13" key="1">
    <citation type="submission" date="2018-10" db="EMBL/GenBank/DDBJ databases">
        <title>Genome sequence of the corn leaf aphid (Rhopalosiphum maidis Fitch).</title>
        <authorList>
            <person name="Chen W."/>
            <person name="Shakir S."/>
            <person name="Bigham M."/>
            <person name="Fei Z."/>
            <person name="Jander G."/>
        </authorList>
    </citation>
    <scope>NUCLEOTIDE SEQUENCE [LARGE SCALE GENOMIC DNA]</scope>
    <source>
        <strain evidence="12 13">BTI</strain>
    </source>
</reference>
<dbReference type="InterPro" id="IPR006543">
    <property type="entry name" value="Histidinol-phos"/>
</dbReference>
<accession>A0A3G2I4S6</accession>
<sequence length="355" mass="41337">MKQKILFIDRDGTLIHEPSNDFQVDAIKKLAFKNYVISSLSQLMNFGYKFVMITNQDGLGSESFPWENFNIPHFFMLNIFRSEGIIFEDILICPHFLDDHCDCRKPQVKLLKPWLKENKIDRKRSYVIGDRETDMELAKNIQLPGIQYKEKDFNWIDITKEIIKRDRYGEVIRKTKETYVHVKLWLDLDHHSCIKTGINFFDHMLDQLSIHSGISMHILAKGDLKIDDHHTIEDIGIVLGEALSKTLNHKNGLSRYGFVLPMDESQSKCIIDLSNRPYLSFNAKFQHKMVGDLNTDMIEHFFYSLCYSMRITLHLDVKGKNDHHCVESLFKAFGRALRKAVKIEGNILPTSKGIL</sequence>
<feature type="binding site" evidence="11">
    <location>
        <position position="130"/>
    </location>
    <ligand>
        <name>Mg(2+)</name>
        <dbReference type="ChEBI" id="CHEBI:18420"/>
    </ligand>
</feature>
<keyword evidence="10 11" id="KW-0511">Multifunctional enzyme</keyword>
<dbReference type="PROSITE" id="PS00954">
    <property type="entry name" value="IGP_DEHYDRATASE_1"/>
    <property type="match status" value="1"/>
</dbReference>
<dbReference type="GO" id="GO:0046872">
    <property type="term" value="F:metal ion binding"/>
    <property type="evidence" value="ECO:0007669"/>
    <property type="project" value="UniProtKB-KW"/>
</dbReference>
<comment type="similarity">
    <text evidence="11">In the N-terminal section; belongs to the histidinol-phosphatase family.</text>
</comment>
<dbReference type="GO" id="GO:0000105">
    <property type="term" value="P:L-histidine biosynthetic process"/>
    <property type="evidence" value="ECO:0007669"/>
    <property type="project" value="UniProtKB-UniRule"/>
</dbReference>
<dbReference type="PROSITE" id="PS00955">
    <property type="entry name" value="IGP_DEHYDRATASE_2"/>
    <property type="match status" value="1"/>
</dbReference>
<evidence type="ECO:0000256" key="11">
    <source>
        <dbReference type="HAMAP-Rule" id="MF_01022"/>
    </source>
</evidence>
<dbReference type="InterPro" id="IPR020566">
    <property type="entry name" value="His_synth_bifunc_HisB"/>
</dbReference>
<dbReference type="NCBIfam" id="NF002111">
    <property type="entry name" value="PRK00951.2-1"/>
    <property type="match status" value="1"/>
</dbReference>
<feature type="active site" description="Nucleophile" evidence="11">
    <location>
        <position position="9"/>
    </location>
</feature>
<dbReference type="SUPFAM" id="SSF56784">
    <property type="entry name" value="HAD-like"/>
    <property type="match status" value="1"/>
</dbReference>
<evidence type="ECO:0000313" key="13">
    <source>
        <dbReference type="Proteomes" id="UP000271533"/>
    </source>
</evidence>
<dbReference type="HAMAP" id="MF_01022">
    <property type="entry name" value="Bifunc_HisB"/>
    <property type="match status" value="1"/>
</dbReference>
<dbReference type="OrthoDB" id="9790411at2"/>
<evidence type="ECO:0000256" key="3">
    <source>
        <dbReference type="ARBA" id="ARBA00022605"/>
    </source>
</evidence>
<evidence type="ECO:0000256" key="8">
    <source>
        <dbReference type="ARBA" id="ARBA00023102"/>
    </source>
</evidence>
<dbReference type="Pfam" id="PF00475">
    <property type="entry name" value="IGPD"/>
    <property type="match status" value="1"/>
</dbReference>
<keyword evidence="3 11" id="KW-0028">Amino-acid biosynthesis</keyword>
<keyword evidence="7 11" id="KW-0460">Magnesium</keyword>
<dbReference type="Gene3D" id="3.30.230.40">
    <property type="entry name" value="Imidazole glycerol phosphate dehydratase, domain 1"/>
    <property type="match status" value="2"/>
</dbReference>
<dbReference type="RefSeq" id="WP_158360913.1">
    <property type="nucleotide sequence ID" value="NZ_CP032759.1"/>
</dbReference>
<evidence type="ECO:0000256" key="1">
    <source>
        <dbReference type="ARBA" id="ARBA00005047"/>
    </source>
</evidence>
<dbReference type="PANTHER" id="PTHR23133">
    <property type="entry name" value="IMIDAZOLEGLYCEROL-PHOSPHATE DEHYDRATASE HIS7"/>
    <property type="match status" value="1"/>
</dbReference>
<dbReference type="GO" id="GO:0004424">
    <property type="term" value="F:imidazoleglycerol-phosphate dehydratase activity"/>
    <property type="evidence" value="ECO:0007669"/>
    <property type="project" value="UniProtKB-UniRule"/>
</dbReference>
<dbReference type="Proteomes" id="UP000271533">
    <property type="component" value="Chromosome"/>
</dbReference>
<feature type="binding site" evidence="11">
    <location>
        <position position="93"/>
    </location>
    <ligand>
        <name>Zn(2+)</name>
        <dbReference type="ChEBI" id="CHEBI:29105"/>
    </ligand>
</feature>
<dbReference type="EC" id="4.2.1.19" evidence="11"/>
<dbReference type="InterPro" id="IPR020565">
    <property type="entry name" value="ImidazoleglycerP_deHydtase_CS"/>
</dbReference>
<dbReference type="EMBL" id="CP032759">
    <property type="protein sequence ID" value="AYN24406.1"/>
    <property type="molecule type" value="Genomic_DNA"/>
</dbReference>
<keyword evidence="4 11" id="KW-0479">Metal-binding</keyword>
<dbReference type="InterPro" id="IPR005954">
    <property type="entry name" value="HisB_N"/>
</dbReference>
<evidence type="ECO:0000256" key="10">
    <source>
        <dbReference type="ARBA" id="ARBA00023268"/>
    </source>
</evidence>
<dbReference type="AlphaFoldDB" id="A0A3G2I4S6"/>
<dbReference type="InterPro" id="IPR006549">
    <property type="entry name" value="HAD-SF_hydro_IIIA"/>
</dbReference>
<dbReference type="InterPro" id="IPR020568">
    <property type="entry name" value="Ribosomal_Su5_D2-typ_SF"/>
</dbReference>
<feature type="binding site" evidence="11">
    <location>
        <position position="11"/>
    </location>
    <ligand>
        <name>Mg(2+)</name>
        <dbReference type="ChEBI" id="CHEBI:18420"/>
    </ligand>
</feature>